<organism evidence="1 2">
    <name type="scientific">Pistacia integerrima</name>
    <dbReference type="NCBI Taxonomy" id="434235"/>
    <lineage>
        <taxon>Eukaryota</taxon>
        <taxon>Viridiplantae</taxon>
        <taxon>Streptophyta</taxon>
        <taxon>Embryophyta</taxon>
        <taxon>Tracheophyta</taxon>
        <taxon>Spermatophyta</taxon>
        <taxon>Magnoliopsida</taxon>
        <taxon>eudicotyledons</taxon>
        <taxon>Gunneridae</taxon>
        <taxon>Pentapetalae</taxon>
        <taxon>rosids</taxon>
        <taxon>malvids</taxon>
        <taxon>Sapindales</taxon>
        <taxon>Anacardiaceae</taxon>
        <taxon>Pistacia</taxon>
    </lineage>
</organism>
<protein>
    <submittedName>
        <fullName evidence="1">Uncharacterized protein</fullName>
    </submittedName>
</protein>
<reference evidence="2" key="1">
    <citation type="journal article" date="2023" name="G3 (Bethesda)">
        <title>Genome assembly and association tests identify interacting loci associated with vigor, precocity, and sex in interspecific pistachio rootstocks.</title>
        <authorList>
            <person name="Palmer W."/>
            <person name="Jacygrad E."/>
            <person name="Sagayaradj S."/>
            <person name="Cavanaugh K."/>
            <person name="Han R."/>
            <person name="Bertier L."/>
            <person name="Beede B."/>
            <person name="Kafkas S."/>
            <person name="Golino D."/>
            <person name="Preece J."/>
            <person name="Michelmore R."/>
        </authorList>
    </citation>
    <scope>NUCLEOTIDE SEQUENCE [LARGE SCALE GENOMIC DNA]</scope>
</reference>
<gene>
    <name evidence="1" type="ORF">Pint_05132</name>
</gene>
<accession>A0ACC0Z8H1</accession>
<keyword evidence="2" id="KW-1185">Reference proteome</keyword>
<evidence type="ECO:0000313" key="2">
    <source>
        <dbReference type="Proteomes" id="UP001163603"/>
    </source>
</evidence>
<proteinExistence type="predicted"/>
<name>A0ACC0Z8H1_9ROSI</name>
<dbReference type="EMBL" id="CM047738">
    <property type="protein sequence ID" value="KAJ0047174.1"/>
    <property type="molecule type" value="Genomic_DNA"/>
</dbReference>
<dbReference type="Proteomes" id="UP001163603">
    <property type="component" value="Chromosome 3"/>
</dbReference>
<sequence>MGDSGSNWGSVRATMRHTKPFNLRYDVVGNEECYSFDTSDYKENYLKFYNAIKRYYPGIRVISNYDGSVDQLDHPTDLYDFHLYTNANDLFSNVHHFDHISRGGPKVFVSEYAVYQEDAGTVSLLATLGEVGFLIGRKGTDGSGAMLLNATLLTNSPTSILASAIAWRNSSDDRCFLKAKVVNFGNIQVKLKISVYGLGSNSSRLTKIVLTSNNVMDETSLNEPKKV</sequence>
<comment type="caution">
    <text evidence="1">The sequence shown here is derived from an EMBL/GenBank/DDBJ whole genome shotgun (WGS) entry which is preliminary data.</text>
</comment>
<evidence type="ECO:0000313" key="1">
    <source>
        <dbReference type="EMBL" id="KAJ0047174.1"/>
    </source>
</evidence>